<protein>
    <submittedName>
        <fullName evidence="4">ABC1/COQ8 ser/thr kinase</fullName>
    </submittedName>
</protein>
<keyword evidence="4" id="KW-0808">Transferase</keyword>
<organism evidence="4 5">
    <name type="scientific">Dunaliella salina</name>
    <name type="common">Green alga</name>
    <name type="synonym">Protococcus salinus</name>
    <dbReference type="NCBI Taxonomy" id="3046"/>
    <lineage>
        <taxon>Eukaryota</taxon>
        <taxon>Viridiplantae</taxon>
        <taxon>Chlorophyta</taxon>
        <taxon>core chlorophytes</taxon>
        <taxon>Chlorophyceae</taxon>
        <taxon>CS clade</taxon>
        <taxon>Chlamydomonadales</taxon>
        <taxon>Dunaliellaceae</taxon>
        <taxon>Dunaliella</taxon>
    </lineage>
</organism>
<dbReference type="SUPFAM" id="SSF56112">
    <property type="entry name" value="Protein kinase-like (PK-like)"/>
    <property type="match status" value="1"/>
</dbReference>
<keyword evidence="4" id="KW-0418">Kinase</keyword>
<feature type="domain" description="Protein kinase" evidence="2">
    <location>
        <begin position="322"/>
        <end position="655"/>
    </location>
</feature>
<dbReference type="InterPro" id="IPR036779">
    <property type="entry name" value="LysM_dom_sf"/>
</dbReference>
<dbReference type="Proteomes" id="UP000815325">
    <property type="component" value="Unassembled WGS sequence"/>
</dbReference>
<dbReference type="Pfam" id="PF03109">
    <property type="entry name" value="ABC1"/>
    <property type="match status" value="2"/>
</dbReference>
<keyword evidence="5" id="KW-1185">Reference proteome</keyword>
<reference evidence="4" key="1">
    <citation type="submission" date="2017-08" db="EMBL/GenBank/DDBJ databases">
        <authorList>
            <person name="Polle J.E."/>
            <person name="Barry K."/>
            <person name="Cushman J."/>
            <person name="Schmutz J."/>
            <person name="Tran D."/>
            <person name="Hathwaick L.T."/>
            <person name="Yim W.C."/>
            <person name="Jenkins J."/>
            <person name="Mckie-Krisberg Z.M."/>
            <person name="Prochnik S."/>
            <person name="Lindquist E."/>
            <person name="Dockter R.B."/>
            <person name="Adam C."/>
            <person name="Molina H."/>
            <person name="Bunkerborg J."/>
            <person name="Jin E."/>
            <person name="Buchheim M."/>
            <person name="Magnuson J."/>
        </authorList>
    </citation>
    <scope>NUCLEOTIDE SEQUENCE</scope>
    <source>
        <strain evidence="4">CCAP 19/18</strain>
    </source>
</reference>
<dbReference type="PROSITE" id="PS51782">
    <property type="entry name" value="LYSM"/>
    <property type="match status" value="1"/>
</dbReference>
<evidence type="ECO:0000313" key="4">
    <source>
        <dbReference type="EMBL" id="KAF5841271.1"/>
    </source>
</evidence>
<dbReference type="SUPFAM" id="SSF54106">
    <property type="entry name" value="LysM domain"/>
    <property type="match status" value="1"/>
</dbReference>
<dbReference type="SMART" id="SM00257">
    <property type="entry name" value="LysM"/>
    <property type="match status" value="1"/>
</dbReference>
<dbReference type="InterPro" id="IPR011009">
    <property type="entry name" value="Kinase-like_dom_sf"/>
</dbReference>
<evidence type="ECO:0000313" key="5">
    <source>
        <dbReference type="Proteomes" id="UP000815325"/>
    </source>
</evidence>
<accession>A0ABQ7H330</accession>
<dbReference type="InterPro" id="IPR000719">
    <property type="entry name" value="Prot_kinase_dom"/>
</dbReference>
<dbReference type="PROSITE" id="PS50011">
    <property type="entry name" value="PROTEIN_KINASE_DOM"/>
    <property type="match status" value="1"/>
</dbReference>
<name>A0ABQ7H330_DUNSA</name>
<dbReference type="InterPro" id="IPR004147">
    <property type="entry name" value="ABC1_dom"/>
</dbReference>
<dbReference type="Gene3D" id="1.10.510.10">
    <property type="entry name" value="Transferase(Phosphotransferase) domain 1"/>
    <property type="match status" value="1"/>
</dbReference>
<evidence type="ECO:0000256" key="1">
    <source>
        <dbReference type="SAM" id="MobiDB-lite"/>
    </source>
</evidence>
<evidence type="ECO:0000259" key="2">
    <source>
        <dbReference type="PROSITE" id="PS50011"/>
    </source>
</evidence>
<dbReference type="EMBL" id="MU069490">
    <property type="protein sequence ID" value="KAF5841271.1"/>
    <property type="molecule type" value="Genomic_DNA"/>
</dbReference>
<comment type="caution">
    <text evidence="4">The sequence shown here is derived from an EMBL/GenBank/DDBJ whole genome shotgun (WGS) entry which is preliminary data.</text>
</comment>
<dbReference type="PANTHER" id="PTHR43173:SF12">
    <property type="entry name" value="PROTEIN KINASE SUPERFAMILY PROTEIN"/>
    <property type="match status" value="1"/>
</dbReference>
<proteinExistence type="predicted"/>
<dbReference type="PANTHER" id="PTHR43173">
    <property type="entry name" value="ABC1 FAMILY PROTEIN"/>
    <property type="match status" value="1"/>
</dbReference>
<dbReference type="GO" id="GO:0016301">
    <property type="term" value="F:kinase activity"/>
    <property type="evidence" value="ECO:0007669"/>
    <property type="project" value="UniProtKB-KW"/>
</dbReference>
<feature type="region of interest" description="Disordered" evidence="1">
    <location>
        <begin position="597"/>
        <end position="635"/>
    </location>
</feature>
<dbReference type="InterPro" id="IPR051130">
    <property type="entry name" value="Mito_struct-func_regulator"/>
</dbReference>
<evidence type="ECO:0000259" key="3">
    <source>
        <dbReference type="PROSITE" id="PS51782"/>
    </source>
</evidence>
<feature type="domain" description="LysM" evidence="3">
    <location>
        <begin position="195"/>
        <end position="239"/>
    </location>
</feature>
<feature type="region of interest" description="Disordered" evidence="1">
    <location>
        <begin position="248"/>
        <end position="293"/>
    </location>
</feature>
<feature type="compositionally biased region" description="Low complexity" evidence="1">
    <location>
        <begin position="600"/>
        <end position="609"/>
    </location>
</feature>
<dbReference type="Gene3D" id="3.10.350.10">
    <property type="entry name" value="LysM domain"/>
    <property type="match status" value="1"/>
</dbReference>
<dbReference type="InterPro" id="IPR018392">
    <property type="entry name" value="LysM"/>
</dbReference>
<dbReference type="Pfam" id="PF01476">
    <property type="entry name" value="LysM"/>
    <property type="match status" value="1"/>
</dbReference>
<dbReference type="CDD" id="cd05121">
    <property type="entry name" value="ABC1_ADCK3-like"/>
    <property type="match status" value="1"/>
</dbReference>
<sequence>MQRPGPGSSKGNPAEGLLRTAEFWARTTGIYLSYKGTQARAGLLRSFAGKTEDQLKEEVWIPQHEASGQAMYDLCVSLRGFYLKAGQFIGSRSDFVPEQICRHLALLCDRVPPMPPHAVSSAICKELRVNDLSEVFSWINLEKPLGSASISQVHKAKLRGDEEGKDGQQHGGPFRFLRRGKGLRQQQQQQQQQVERVVVEEGQGAWDVCNLRGVTLTELADLNKGVDLDTIQPGQQLVVPQCASISAGQGYEDRSSSGSRASSSSSSSSGSSSSSLSGSSGSSSGGSSASSGRGLSAAQAARRALATGVAPLDGIVAVKIQYPDALRTMTGDLKNLRAAAAFLSKTEIKFDLVSAVDELNKQIRLEFDFTREARVMDSIALHLRPIQDRVVVPRSVPGLVTPRLLVMEFMEGIPLTDLGSHTQGLSEAKKRAAKKRILSRLSEAYGMMMLKEGLFQADGHPGNILVGRGGRLSLLDYGQSKQLPRDQREALASLVLEMVKGDPERISGALADIGVETEKQDPELRTEMAYGMFDTRGKVDPFDPNSPIKQSAINRFPADMFFVLRVVQLLRGLADGMGINDFSSADQWAPLAKEACRGHQQQQQQQQQQSRPKKLASRFASMGSPEMGAATEGGRGWGVTGSLRNLITWPYRPHY</sequence>
<gene>
    <name evidence="4" type="ORF">DUNSADRAFT_13725</name>
</gene>
<feature type="compositionally biased region" description="Low complexity" evidence="1">
    <location>
        <begin position="256"/>
        <end position="293"/>
    </location>
</feature>